<dbReference type="OrthoDB" id="9794725at2"/>
<evidence type="ECO:0000313" key="2">
    <source>
        <dbReference type="EMBL" id="REH17947.1"/>
    </source>
</evidence>
<accession>A0A3E0G7Z9</accession>
<reference evidence="2 3" key="1">
    <citation type="submission" date="2018-08" db="EMBL/GenBank/DDBJ databases">
        <title>Genomic Encyclopedia of Archaeal and Bacterial Type Strains, Phase II (KMG-II): from individual species to whole genera.</title>
        <authorList>
            <person name="Goeker M."/>
        </authorList>
    </citation>
    <scope>NUCLEOTIDE SEQUENCE [LARGE SCALE GENOMIC DNA]</scope>
    <source>
        <strain evidence="2 3">DSM 45791</strain>
    </source>
</reference>
<keyword evidence="3" id="KW-1185">Reference proteome</keyword>
<dbReference type="Proteomes" id="UP000256269">
    <property type="component" value="Unassembled WGS sequence"/>
</dbReference>
<dbReference type="EMBL" id="QUNO01000040">
    <property type="protein sequence ID" value="REH17947.1"/>
    <property type="molecule type" value="Genomic_DNA"/>
</dbReference>
<keyword evidence="1" id="KW-0812">Transmembrane</keyword>
<dbReference type="RefSeq" id="WP_147329080.1">
    <property type="nucleotide sequence ID" value="NZ_CP144375.1"/>
</dbReference>
<protein>
    <submittedName>
        <fullName evidence="2">Uncharacterized protein</fullName>
    </submittedName>
</protein>
<feature type="transmembrane region" description="Helical" evidence="1">
    <location>
        <begin position="107"/>
        <end position="128"/>
    </location>
</feature>
<organism evidence="2 3">
    <name type="scientific">Kutzneria buriramensis</name>
    <dbReference type="NCBI Taxonomy" id="1045776"/>
    <lineage>
        <taxon>Bacteria</taxon>
        <taxon>Bacillati</taxon>
        <taxon>Actinomycetota</taxon>
        <taxon>Actinomycetes</taxon>
        <taxon>Pseudonocardiales</taxon>
        <taxon>Pseudonocardiaceae</taxon>
        <taxon>Kutzneria</taxon>
    </lineage>
</organism>
<keyword evidence="1" id="KW-0472">Membrane</keyword>
<sequence>MVRAHVIVLPGGGYATHVPHEAEPVVDRLAGVDTLALAALLVPSAWGKFTRDDRQVGEMRAIGFPPAKLWLVACAESGHPRRARGARPRRLLRRRGGLLARARITKATVLASAGGFVALSAAVLGLHLSQL</sequence>
<comment type="caution">
    <text evidence="2">The sequence shown here is derived from an EMBL/GenBank/DDBJ whole genome shotgun (WGS) entry which is preliminary data.</text>
</comment>
<evidence type="ECO:0000256" key="1">
    <source>
        <dbReference type="SAM" id="Phobius"/>
    </source>
</evidence>
<gene>
    <name evidence="2" type="ORF">BCF44_14027</name>
</gene>
<name>A0A3E0G7Z9_9PSEU</name>
<proteinExistence type="predicted"/>
<evidence type="ECO:0000313" key="3">
    <source>
        <dbReference type="Proteomes" id="UP000256269"/>
    </source>
</evidence>
<keyword evidence="1" id="KW-1133">Transmembrane helix</keyword>
<dbReference type="AlphaFoldDB" id="A0A3E0G7Z9"/>